<name>A0A538SNC5_UNCEI</name>
<dbReference type="EC" id="6.3.2.4" evidence="14"/>
<dbReference type="Proteomes" id="UP000319829">
    <property type="component" value="Unassembled WGS sequence"/>
</dbReference>
<evidence type="ECO:0000256" key="2">
    <source>
        <dbReference type="ARBA" id="ARBA00004496"/>
    </source>
</evidence>
<evidence type="ECO:0000259" key="18">
    <source>
        <dbReference type="PROSITE" id="PS50975"/>
    </source>
</evidence>
<sequence length="347" mass="37489">MRIAVLMGGTSAEREISIRTGAGVSRALLSLGHDVVLLDTGTGKLLEEKELHAALKQPGGSAIAPTTLPQAAANIGLEPFVRGMPRDIELVFVALHGGDGENGTLQALLDLAQVPYTGSGVLASALAMDKAMSKRIFVQEGIPTPEWVERWAPEDPSQPWIPELDDEEIERLGGFPVIVKPNDQGSTVGITVVSERAKLKSALLTARRYGRLALVERYIPGREVTVSVLDNLALPVVEIIPEGGFYDYEHKYTAGASRYEVPAKIPHETSERLLSLGLRACRALRCRGVARVDFRLHEDGTPYCLEVNTVPGMTEMSLVPKAAAAVGKSYEDLVRTIVESTPIRAPR</sequence>
<dbReference type="Pfam" id="PF07478">
    <property type="entry name" value="Dala_Dala_lig_C"/>
    <property type="match status" value="1"/>
</dbReference>
<dbReference type="InterPro" id="IPR011095">
    <property type="entry name" value="Dala_Dala_lig_C"/>
</dbReference>
<dbReference type="UniPathway" id="UPA00219"/>
<keyword evidence="4 14" id="KW-0963">Cytoplasm</keyword>
<gene>
    <name evidence="14" type="primary">ddl</name>
    <name evidence="19" type="ORF">E6K74_11205</name>
</gene>
<dbReference type="HAMAP" id="MF_00047">
    <property type="entry name" value="Dala_Dala_lig"/>
    <property type="match status" value="1"/>
</dbReference>
<evidence type="ECO:0000313" key="20">
    <source>
        <dbReference type="Proteomes" id="UP000319829"/>
    </source>
</evidence>
<dbReference type="GO" id="GO:0071555">
    <property type="term" value="P:cell wall organization"/>
    <property type="evidence" value="ECO:0007669"/>
    <property type="project" value="UniProtKB-KW"/>
</dbReference>
<evidence type="ECO:0000256" key="9">
    <source>
        <dbReference type="ARBA" id="ARBA00022842"/>
    </source>
</evidence>
<dbReference type="SUPFAM" id="SSF52440">
    <property type="entry name" value="PreATP-grasp domain"/>
    <property type="match status" value="1"/>
</dbReference>
<dbReference type="InterPro" id="IPR013815">
    <property type="entry name" value="ATP_grasp_subdomain_1"/>
</dbReference>
<dbReference type="PROSITE" id="PS00843">
    <property type="entry name" value="DALA_DALA_LIGASE_1"/>
    <property type="match status" value="1"/>
</dbReference>
<feature type="domain" description="ATP-grasp" evidence="18">
    <location>
        <begin position="134"/>
        <end position="339"/>
    </location>
</feature>
<comment type="pathway">
    <text evidence="14">Cell wall biogenesis; peptidoglycan biosynthesis.</text>
</comment>
<evidence type="ECO:0000256" key="8">
    <source>
        <dbReference type="ARBA" id="ARBA00022840"/>
    </source>
</evidence>
<dbReference type="AlphaFoldDB" id="A0A538SNC5"/>
<feature type="binding site" evidence="16">
    <location>
        <position position="293"/>
    </location>
    <ligand>
        <name>Mg(2+)</name>
        <dbReference type="ChEBI" id="CHEBI:18420"/>
        <label>1</label>
    </ligand>
</feature>
<dbReference type="PIRSF" id="PIRSF039102">
    <property type="entry name" value="Ddl/VanB"/>
    <property type="match status" value="1"/>
</dbReference>
<dbReference type="GO" id="GO:0009252">
    <property type="term" value="P:peptidoglycan biosynthetic process"/>
    <property type="evidence" value="ECO:0007669"/>
    <property type="project" value="UniProtKB-UniRule"/>
</dbReference>
<dbReference type="GO" id="GO:0008360">
    <property type="term" value="P:regulation of cell shape"/>
    <property type="evidence" value="ECO:0007669"/>
    <property type="project" value="UniProtKB-KW"/>
</dbReference>
<keyword evidence="6 16" id="KW-0479">Metal-binding</keyword>
<dbReference type="GO" id="GO:0005737">
    <property type="term" value="C:cytoplasm"/>
    <property type="evidence" value="ECO:0007669"/>
    <property type="project" value="UniProtKB-SubCell"/>
</dbReference>
<dbReference type="PROSITE" id="PS00844">
    <property type="entry name" value="DALA_DALA_LIGASE_2"/>
    <property type="match status" value="1"/>
</dbReference>
<evidence type="ECO:0000256" key="7">
    <source>
        <dbReference type="ARBA" id="ARBA00022741"/>
    </source>
</evidence>
<evidence type="ECO:0000256" key="5">
    <source>
        <dbReference type="ARBA" id="ARBA00022598"/>
    </source>
</evidence>
<feature type="active site" evidence="15">
    <location>
        <position position="13"/>
    </location>
</feature>
<evidence type="ECO:0000256" key="12">
    <source>
        <dbReference type="ARBA" id="ARBA00023211"/>
    </source>
</evidence>
<dbReference type="InterPro" id="IPR011127">
    <property type="entry name" value="Dala_Dala_lig_N"/>
</dbReference>
<organism evidence="19 20">
    <name type="scientific">Eiseniibacteriota bacterium</name>
    <dbReference type="NCBI Taxonomy" id="2212470"/>
    <lineage>
        <taxon>Bacteria</taxon>
        <taxon>Candidatus Eiseniibacteriota</taxon>
    </lineage>
</organism>
<dbReference type="FunFam" id="3.30.470.20:FF:000008">
    <property type="entry name" value="D-alanine--D-alanine ligase"/>
    <property type="match status" value="1"/>
</dbReference>
<reference evidence="19 20" key="1">
    <citation type="journal article" date="2019" name="Nat. Microbiol.">
        <title>Mediterranean grassland soil C-N compound turnover is dependent on rainfall and depth, and is mediated by genomically divergent microorganisms.</title>
        <authorList>
            <person name="Diamond S."/>
            <person name="Andeer P.F."/>
            <person name="Li Z."/>
            <person name="Crits-Christoph A."/>
            <person name="Burstein D."/>
            <person name="Anantharaman K."/>
            <person name="Lane K.R."/>
            <person name="Thomas B.C."/>
            <person name="Pan C."/>
            <person name="Northen T.R."/>
            <person name="Banfield J.F."/>
        </authorList>
    </citation>
    <scope>NUCLEOTIDE SEQUENCE [LARGE SCALE GENOMIC DNA]</scope>
    <source>
        <strain evidence="19">WS_4</strain>
    </source>
</reference>
<comment type="catalytic activity">
    <reaction evidence="14">
        <text>2 D-alanine + ATP = D-alanyl-D-alanine + ADP + phosphate + H(+)</text>
        <dbReference type="Rhea" id="RHEA:11224"/>
        <dbReference type="ChEBI" id="CHEBI:15378"/>
        <dbReference type="ChEBI" id="CHEBI:30616"/>
        <dbReference type="ChEBI" id="CHEBI:43474"/>
        <dbReference type="ChEBI" id="CHEBI:57416"/>
        <dbReference type="ChEBI" id="CHEBI:57822"/>
        <dbReference type="ChEBI" id="CHEBI:456216"/>
        <dbReference type="EC" id="6.3.2.4"/>
    </reaction>
</comment>
<evidence type="ECO:0000256" key="16">
    <source>
        <dbReference type="PIRSR" id="PIRSR039102-3"/>
    </source>
</evidence>
<evidence type="ECO:0000256" key="4">
    <source>
        <dbReference type="ARBA" id="ARBA00022490"/>
    </source>
</evidence>
<keyword evidence="5 14" id="KW-0436">Ligase</keyword>
<feature type="binding site" evidence="16">
    <location>
        <position position="308"/>
    </location>
    <ligand>
        <name>Mg(2+)</name>
        <dbReference type="ChEBI" id="CHEBI:18420"/>
        <label>2</label>
    </ligand>
</feature>
<evidence type="ECO:0000256" key="15">
    <source>
        <dbReference type="PIRSR" id="PIRSR039102-1"/>
    </source>
</evidence>
<dbReference type="NCBIfam" id="NF002528">
    <property type="entry name" value="PRK01966.1-4"/>
    <property type="match status" value="1"/>
</dbReference>
<evidence type="ECO:0000256" key="10">
    <source>
        <dbReference type="ARBA" id="ARBA00022960"/>
    </source>
</evidence>
<dbReference type="NCBIfam" id="TIGR01205">
    <property type="entry name" value="D_ala_D_alaTIGR"/>
    <property type="match status" value="1"/>
</dbReference>
<feature type="binding site" evidence="16">
    <location>
        <position position="306"/>
    </location>
    <ligand>
        <name>Mg(2+)</name>
        <dbReference type="ChEBI" id="CHEBI:18420"/>
        <label>2</label>
    </ligand>
</feature>
<dbReference type="GO" id="GO:0008716">
    <property type="term" value="F:D-alanine-D-alanine ligase activity"/>
    <property type="evidence" value="ECO:0007669"/>
    <property type="project" value="UniProtKB-UniRule"/>
</dbReference>
<keyword evidence="10 14" id="KW-0133">Cell shape</keyword>
<keyword evidence="11 14" id="KW-0573">Peptidoglycan synthesis</keyword>
<keyword evidence="13 14" id="KW-0961">Cell wall biogenesis/degradation</keyword>
<evidence type="ECO:0000256" key="13">
    <source>
        <dbReference type="ARBA" id="ARBA00023316"/>
    </source>
</evidence>
<dbReference type="InterPro" id="IPR016185">
    <property type="entry name" value="PreATP-grasp_dom_sf"/>
</dbReference>
<dbReference type="PANTHER" id="PTHR23132">
    <property type="entry name" value="D-ALANINE--D-ALANINE LIGASE"/>
    <property type="match status" value="1"/>
</dbReference>
<keyword evidence="8 17" id="KW-0067">ATP-binding</keyword>
<comment type="subcellular location">
    <subcellularLocation>
        <location evidence="2 14">Cytoplasm</location>
    </subcellularLocation>
</comment>
<keyword evidence="7 17" id="KW-0547">Nucleotide-binding</keyword>
<dbReference type="SUPFAM" id="SSF56059">
    <property type="entry name" value="Glutathione synthetase ATP-binding domain-like"/>
    <property type="match status" value="1"/>
</dbReference>
<dbReference type="Gene3D" id="3.40.50.20">
    <property type="match status" value="1"/>
</dbReference>
<comment type="caution">
    <text evidence="19">The sequence shown here is derived from an EMBL/GenBank/DDBJ whole genome shotgun (WGS) entry which is preliminary data.</text>
</comment>
<comment type="similarity">
    <text evidence="3 14">Belongs to the D-alanine--D-alanine ligase family.</text>
</comment>
<dbReference type="NCBIfam" id="NF002378">
    <property type="entry name" value="PRK01372.1"/>
    <property type="match status" value="1"/>
</dbReference>
<protein>
    <recommendedName>
        <fullName evidence="14">D-alanine--D-alanine ligase</fullName>
        <ecNumber evidence="14">6.3.2.4</ecNumber>
    </recommendedName>
    <alternativeName>
        <fullName evidence="14">D-Ala-D-Ala ligase</fullName>
    </alternativeName>
    <alternativeName>
        <fullName evidence="14">D-alanylalanine synthetase</fullName>
    </alternativeName>
</protein>
<feature type="binding site" evidence="16">
    <location>
        <position position="306"/>
    </location>
    <ligand>
        <name>Mg(2+)</name>
        <dbReference type="ChEBI" id="CHEBI:18420"/>
        <label>1</label>
    </ligand>
</feature>
<evidence type="ECO:0000256" key="3">
    <source>
        <dbReference type="ARBA" id="ARBA00010871"/>
    </source>
</evidence>
<evidence type="ECO:0000256" key="11">
    <source>
        <dbReference type="ARBA" id="ARBA00022984"/>
    </source>
</evidence>
<comment type="cofactor">
    <cofactor evidence="1">
        <name>Mn(2+)</name>
        <dbReference type="ChEBI" id="CHEBI:29035"/>
    </cofactor>
</comment>
<evidence type="ECO:0000256" key="6">
    <source>
        <dbReference type="ARBA" id="ARBA00022723"/>
    </source>
</evidence>
<keyword evidence="12 16" id="KW-0464">Manganese</keyword>
<dbReference type="EMBL" id="VBOU01000093">
    <property type="protein sequence ID" value="TMQ52860.1"/>
    <property type="molecule type" value="Genomic_DNA"/>
</dbReference>
<evidence type="ECO:0000256" key="14">
    <source>
        <dbReference type="HAMAP-Rule" id="MF_00047"/>
    </source>
</evidence>
<accession>A0A538SNC5</accession>
<dbReference type="InterPro" id="IPR000291">
    <property type="entry name" value="D-Ala_lig_Van_CS"/>
</dbReference>
<evidence type="ECO:0000313" key="19">
    <source>
        <dbReference type="EMBL" id="TMQ52860.1"/>
    </source>
</evidence>
<dbReference type="InterPro" id="IPR005905">
    <property type="entry name" value="D_ala_D_ala"/>
</dbReference>
<evidence type="ECO:0000256" key="17">
    <source>
        <dbReference type="PROSITE-ProRule" id="PRU00409"/>
    </source>
</evidence>
<dbReference type="Pfam" id="PF01820">
    <property type="entry name" value="Dala_Dala_lig_N"/>
    <property type="match status" value="1"/>
</dbReference>
<feature type="active site" evidence="15">
    <location>
        <position position="186"/>
    </location>
</feature>
<dbReference type="Gene3D" id="3.30.1490.20">
    <property type="entry name" value="ATP-grasp fold, A domain"/>
    <property type="match status" value="1"/>
</dbReference>
<feature type="active site" evidence="15">
    <location>
        <position position="317"/>
    </location>
</feature>
<keyword evidence="9 16" id="KW-0460">Magnesium</keyword>
<dbReference type="InterPro" id="IPR011761">
    <property type="entry name" value="ATP-grasp"/>
</dbReference>
<dbReference type="GO" id="GO:0046872">
    <property type="term" value="F:metal ion binding"/>
    <property type="evidence" value="ECO:0007669"/>
    <property type="project" value="UniProtKB-KW"/>
</dbReference>
<proteinExistence type="inferred from homology"/>
<dbReference type="PROSITE" id="PS50975">
    <property type="entry name" value="ATP_GRASP"/>
    <property type="match status" value="1"/>
</dbReference>
<comment type="cofactor">
    <cofactor evidence="16">
        <name>Mg(2+)</name>
        <dbReference type="ChEBI" id="CHEBI:18420"/>
    </cofactor>
    <cofactor evidence="16">
        <name>Mn(2+)</name>
        <dbReference type="ChEBI" id="CHEBI:29035"/>
    </cofactor>
    <text evidence="16">Binds 2 magnesium or manganese ions per subunit.</text>
</comment>
<evidence type="ECO:0000256" key="1">
    <source>
        <dbReference type="ARBA" id="ARBA00001936"/>
    </source>
</evidence>
<dbReference type="Gene3D" id="3.30.470.20">
    <property type="entry name" value="ATP-grasp fold, B domain"/>
    <property type="match status" value="1"/>
</dbReference>
<comment type="function">
    <text evidence="14">Cell wall formation.</text>
</comment>
<dbReference type="PANTHER" id="PTHR23132:SF23">
    <property type="entry name" value="D-ALANINE--D-ALANINE LIGASE B"/>
    <property type="match status" value="1"/>
</dbReference>
<dbReference type="GO" id="GO:0005524">
    <property type="term" value="F:ATP binding"/>
    <property type="evidence" value="ECO:0007669"/>
    <property type="project" value="UniProtKB-UniRule"/>
</dbReference>